<dbReference type="EMBL" id="RDRB01000003">
    <property type="protein sequence ID" value="ROU03224.1"/>
    <property type="molecule type" value="Genomic_DNA"/>
</dbReference>
<dbReference type="Proteomes" id="UP000268016">
    <property type="component" value="Unassembled WGS sequence"/>
</dbReference>
<dbReference type="OrthoDB" id="6193797at2"/>
<gene>
    <name evidence="4" type="ORF">EAT49_08020</name>
</gene>
<dbReference type="Gene3D" id="3.40.50.2000">
    <property type="entry name" value="Glycogen Phosphorylase B"/>
    <property type="match status" value="1"/>
</dbReference>
<dbReference type="Gene3D" id="1.25.40.10">
    <property type="entry name" value="Tetratricopeptide repeat domain"/>
    <property type="match status" value="2"/>
</dbReference>
<evidence type="ECO:0000256" key="3">
    <source>
        <dbReference type="PROSITE-ProRule" id="PRU00339"/>
    </source>
</evidence>
<evidence type="ECO:0000313" key="4">
    <source>
        <dbReference type="EMBL" id="ROU03224.1"/>
    </source>
</evidence>
<dbReference type="PANTHER" id="PTHR45586">
    <property type="entry name" value="TPR REPEAT-CONTAINING PROTEIN PA4667"/>
    <property type="match status" value="1"/>
</dbReference>
<dbReference type="InterPro" id="IPR019734">
    <property type="entry name" value="TPR_rpt"/>
</dbReference>
<dbReference type="SMART" id="SM00028">
    <property type="entry name" value="TPR"/>
    <property type="match status" value="3"/>
</dbReference>
<organism evidence="4 5">
    <name type="scientific">Histidinibacterium lentulum</name>
    <dbReference type="NCBI Taxonomy" id="2480588"/>
    <lineage>
        <taxon>Bacteria</taxon>
        <taxon>Pseudomonadati</taxon>
        <taxon>Pseudomonadota</taxon>
        <taxon>Alphaproteobacteria</taxon>
        <taxon>Rhodobacterales</taxon>
        <taxon>Paracoccaceae</taxon>
        <taxon>Histidinibacterium</taxon>
    </lineage>
</organism>
<dbReference type="SUPFAM" id="SSF53756">
    <property type="entry name" value="UDP-Glycosyltransferase/glycogen phosphorylase"/>
    <property type="match status" value="1"/>
</dbReference>
<dbReference type="PANTHER" id="PTHR45586:SF1">
    <property type="entry name" value="LIPOPOLYSACCHARIDE ASSEMBLY PROTEIN B"/>
    <property type="match status" value="1"/>
</dbReference>
<dbReference type="Pfam" id="PF14559">
    <property type="entry name" value="TPR_19"/>
    <property type="match status" value="1"/>
</dbReference>
<sequence length="459" mass="50489">MSGPVSLSELRNAAMEAHRAGRLDEAMRGYARYLVNRPVDGAIWSNLGALHRAEKRHDQAVRAHARAHAVDPNAPSVLNNYANALTDVGRYDDAIALRRQLLAAKPDDLAQKALLGRALRGKGDYQAAIEWLSAAHRAHPEDGEIELQLAFALLGQGDYGRGFEAYRARWRTDEMKKQSVPFPKWEGEDLSGKTVLVMPEQGFGDAVLMMRFLPWLKERAGRVICIAEKPMARLFAGLPGADSVVTELARDAKVDAYLNIMDLPRLGLSGRDDVPPPAQLTIPGDSRRRAQAIAAPYRDRLRIGVNWSGSVTYRANAFRSFSHREYLPFADLSGVQLFSLYKGPGLDAFRADGSDAFIVDAASTDRDFADCAGLMQEMDLIITSDTATAHVAGSLGLPTWVVLHWDSFWVYIHAGSATPWYPSMRLFRQPAPQDWDTPLGEVRAALEERIASAGGKANG</sequence>
<dbReference type="InterPro" id="IPR051012">
    <property type="entry name" value="CellSynth/LPSAsmb/PSIAsmb"/>
</dbReference>
<evidence type="ECO:0000256" key="1">
    <source>
        <dbReference type="ARBA" id="ARBA00022737"/>
    </source>
</evidence>
<reference evidence="4 5" key="1">
    <citation type="submission" date="2018-10" db="EMBL/GenBank/DDBJ databases">
        <title>Histidinibacterium lentulum gen. nov., sp. nov., a marine bacterium from the culture broth of Picochlorum sp. 122.</title>
        <authorList>
            <person name="Wang G."/>
        </authorList>
    </citation>
    <scope>NUCLEOTIDE SEQUENCE [LARGE SCALE GENOMIC DNA]</scope>
    <source>
        <strain evidence="4 5">B17</strain>
    </source>
</reference>
<keyword evidence="2 3" id="KW-0802">TPR repeat</keyword>
<keyword evidence="5" id="KW-1185">Reference proteome</keyword>
<dbReference type="RefSeq" id="WP_123641772.1">
    <property type="nucleotide sequence ID" value="NZ_ML119083.1"/>
</dbReference>
<proteinExistence type="predicted"/>
<accession>A0A3N2R6Z9</accession>
<protein>
    <submittedName>
        <fullName evidence="4">Uncharacterized protein</fullName>
    </submittedName>
</protein>
<dbReference type="SUPFAM" id="SSF48452">
    <property type="entry name" value="TPR-like"/>
    <property type="match status" value="1"/>
</dbReference>
<feature type="repeat" description="TPR" evidence="3">
    <location>
        <begin position="41"/>
        <end position="74"/>
    </location>
</feature>
<name>A0A3N2R6Z9_9RHOB</name>
<evidence type="ECO:0000313" key="5">
    <source>
        <dbReference type="Proteomes" id="UP000268016"/>
    </source>
</evidence>
<dbReference type="InterPro" id="IPR011990">
    <property type="entry name" value="TPR-like_helical_dom_sf"/>
</dbReference>
<dbReference type="AlphaFoldDB" id="A0A3N2R6Z9"/>
<comment type="caution">
    <text evidence="4">The sequence shown here is derived from an EMBL/GenBank/DDBJ whole genome shotgun (WGS) entry which is preliminary data.</text>
</comment>
<dbReference type="PROSITE" id="PS50005">
    <property type="entry name" value="TPR"/>
    <property type="match status" value="1"/>
</dbReference>
<keyword evidence="1" id="KW-0677">Repeat</keyword>
<evidence type="ECO:0000256" key="2">
    <source>
        <dbReference type="ARBA" id="ARBA00022803"/>
    </source>
</evidence>